<reference evidence="1" key="2">
    <citation type="journal article" date="2015" name="Fish Shellfish Immunol.">
        <title>Early steps in the European eel (Anguilla anguilla)-Vibrio vulnificus interaction in the gills: Role of the RtxA13 toxin.</title>
        <authorList>
            <person name="Callol A."/>
            <person name="Pajuelo D."/>
            <person name="Ebbesson L."/>
            <person name="Teles M."/>
            <person name="MacKenzie S."/>
            <person name="Amaro C."/>
        </authorList>
    </citation>
    <scope>NUCLEOTIDE SEQUENCE</scope>
</reference>
<dbReference type="AlphaFoldDB" id="A0A0E9VL35"/>
<sequence>MSVGIVRCSYVLLEAMPRNGHLRFPWPHLQSYSRLFDMVSIYPVPLWTGYLMTLSCIKLIF</sequence>
<reference evidence="1" key="1">
    <citation type="submission" date="2014-11" db="EMBL/GenBank/DDBJ databases">
        <authorList>
            <person name="Amaro Gonzalez C."/>
        </authorList>
    </citation>
    <scope>NUCLEOTIDE SEQUENCE</scope>
</reference>
<evidence type="ECO:0000313" key="1">
    <source>
        <dbReference type="EMBL" id="JAH78772.1"/>
    </source>
</evidence>
<protein>
    <submittedName>
        <fullName evidence="1">Uncharacterized protein</fullName>
    </submittedName>
</protein>
<name>A0A0E9VL35_ANGAN</name>
<proteinExistence type="predicted"/>
<dbReference type="EMBL" id="GBXM01029805">
    <property type="protein sequence ID" value="JAH78772.1"/>
    <property type="molecule type" value="Transcribed_RNA"/>
</dbReference>
<accession>A0A0E9VL35</accession>
<organism evidence="1">
    <name type="scientific">Anguilla anguilla</name>
    <name type="common">European freshwater eel</name>
    <name type="synonym">Muraena anguilla</name>
    <dbReference type="NCBI Taxonomy" id="7936"/>
    <lineage>
        <taxon>Eukaryota</taxon>
        <taxon>Metazoa</taxon>
        <taxon>Chordata</taxon>
        <taxon>Craniata</taxon>
        <taxon>Vertebrata</taxon>
        <taxon>Euteleostomi</taxon>
        <taxon>Actinopterygii</taxon>
        <taxon>Neopterygii</taxon>
        <taxon>Teleostei</taxon>
        <taxon>Anguilliformes</taxon>
        <taxon>Anguillidae</taxon>
        <taxon>Anguilla</taxon>
    </lineage>
</organism>